<dbReference type="InParanoid" id="I1BLA0"/>
<dbReference type="GeneID" id="93608656"/>
<gene>
    <name evidence="1" type="ORF">RO3G_01684</name>
</gene>
<dbReference type="Proteomes" id="UP000009138">
    <property type="component" value="Unassembled WGS sequence"/>
</dbReference>
<dbReference type="AlphaFoldDB" id="I1BLA0"/>
<dbReference type="EMBL" id="CH476732">
    <property type="protein sequence ID" value="EIE76980.1"/>
    <property type="molecule type" value="Genomic_DNA"/>
</dbReference>
<proteinExistence type="predicted"/>
<evidence type="ECO:0000313" key="1">
    <source>
        <dbReference type="EMBL" id="EIE76980.1"/>
    </source>
</evidence>
<evidence type="ECO:0000313" key="2">
    <source>
        <dbReference type="Proteomes" id="UP000009138"/>
    </source>
</evidence>
<accession>I1BLA0</accession>
<sequence>MIQYYASLSEVGMESFMDVDSFEENIDAFGKPLLFAESICSSESPHTPVSLGFLETKQRRETLNISILAHYMTAIEKQHPWTCINYKGKQPYCLLL</sequence>
<dbReference type="VEuPathDB" id="FungiDB:RO3G_01684"/>
<reference evidence="1 2" key="1">
    <citation type="journal article" date="2009" name="PLoS Genet.">
        <title>Genomic analysis of the basal lineage fungus Rhizopus oryzae reveals a whole-genome duplication.</title>
        <authorList>
            <person name="Ma L.-J."/>
            <person name="Ibrahim A.S."/>
            <person name="Skory C."/>
            <person name="Grabherr M.G."/>
            <person name="Burger G."/>
            <person name="Butler M."/>
            <person name="Elias M."/>
            <person name="Idnurm A."/>
            <person name="Lang B.F."/>
            <person name="Sone T."/>
            <person name="Abe A."/>
            <person name="Calvo S.E."/>
            <person name="Corrochano L.M."/>
            <person name="Engels R."/>
            <person name="Fu J."/>
            <person name="Hansberg W."/>
            <person name="Kim J.-M."/>
            <person name="Kodira C.D."/>
            <person name="Koehrsen M.J."/>
            <person name="Liu B."/>
            <person name="Miranda-Saavedra D."/>
            <person name="O'Leary S."/>
            <person name="Ortiz-Castellanos L."/>
            <person name="Poulter R."/>
            <person name="Rodriguez-Romero J."/>
            <person name="Ruiz-Herrera J."/>
            <person name="Shen Y.-Q."/>
            <person name="Zeng Q."/>
            <person name="Galagan J."/>
            <person name="Birren B.W."/>
            <person name="Cuomo C.A."/>
            <person name="Wickes B.L."/>
        </authorList>
    </citation>
    <scope>NUCLEOTIDE SEQUENCE [LARGE SCALE GENOMIC DNA]</scope>
    <source>
        <strain evidence="2">RA 99-880 / ATCC MYA-4621 / FGSC 9543 / NRRL 43880</strain>
    </source>
</reference>
<organism evidence="1 2">
    <name type="scientific">Rhizopus delemar (strain RA 99-880 / ATCC MYA-4621 / FGSC 9543 / NRRL 43880)</name>
    <name type="common">Mucormycosis agent</name>
    <name type="synonym">Rhizopus arrhizus var. delemar</name>
    <dbReference type="NCBI Taxonomy" id="246409"/>
    <lineage>
        <taxon>Eukaryota</taxon>
        <taxon>Fungi</taxon>
        <taxon>Fungi incertae sedis</taxon>
        <taxon>Mucoromycota</taxon>
        <taxon>Mucoromycotina</taxon>
        <taxon>Mucoromycetes</taxon>
        <taxon>Mucorales</taxon>
        <taxon>Mucorineae</taxon>
        <taxon>Rhizopodaceae</taxon>
        <taxon>Rhizopus</taxon>
    </lineage>
</organism>
<protein>
    <submittedName>
        <fullName evidence="1">Uncharacterized protein</fullName>
    </submittedName>
</protein>
<name>I1BLA0_RHIO9</name>
<keyword evidence="2" id="KW-1185">Reference proteome</keyword>
<dbReference type="RefSeq" id="XP_067512376.1">
    <property type="nucleotide sequence ID" value="XM_067656275.1"/>
</dbReference>